<proteinExistence type="predicted"/>
<dbReference type="PROSITE" id="PS50843">
    <property type="entry name" value="EXPANSIN_CBD"/>
    <property type="match status" value="1"/>
</dbReference>
<evidence type="ECO:0000313" key="6">
    <source>
        <dbReference type="Proteomes" id="UP000652761"/>
    </source>
</evidence>
<dbReference type="OrthoDB" id="5823761at2759"/>
<keyword evidence="3" id="KW-1133">Transmembrane helix</keyword>
<dbReference type="AlphaFoldDB" id="A0A843UKC5"/>
<dbReference type="InterPro" id="IPR036749">
    <property type="entry name" value="Expansin_CBD_sf"/>
</dbReference>
<dbReference type="Pfam" id="PF01357">
    <property type="entry name" value="Expansin_C"/>
    <property type="match status" value="1"/>
</dbReference>
<evidence type="ECO:0000313" key="5">
    <source>
        <dbReference type="EMBL" id="MQL82556.1"/>
    </source>
</evidence>
<evidence type="ECO:0000256" key="2">
    <source>
        <dbReference type="ARBA" id="ARBA00022525"/>
    </source>
</evidence>
<gene>
    <name evidence="5" type="ORF">Taro_015031</name>
</gene>
<evidence type="ECO:0000259" key="4">
    <source>
        <dbReference type="PROSITE" id="PS50843"/>
    </source>
</evidence>
<dbReference type="GO" id="GO:0005576">
    <property type="term" value="C:extracellular region"/>
    <property type="evidence" value="ECO:0007669"/>
    <property type="project" value="UniProtKB-SubCell"/>
</dbReference>
<name>A0A843UKC5_COLES</name>
<keyword evidence="2" id="KW-0964">Secreted</keyword>
<dbReference type="Gene3D" id="2.60.40.760">
    <property type="entry name" value="Expansin, cellulose-binding-like domain"/>
    <property type="match status" value="1"/>
</dbReference>
<evidence type="ECO:0000256" key="3">
    <source>
        <dbReference type="SAM" id="Phobius"/>
    </source>
</evidence>
<organism evidence="5 6">
    <name type="scientific">Colocasia esculenta</name>
    <name type="common">Wild taro</name>
    <name type="synonym">Arum esculentum</name>
    <dbReference type="NCBI Taxonomy" id="4460"/>
    <lineage>
        <taxon>Eukaryota</taxon>
        <taxon>Viridiplantae</taxon>
        <taxon>Streptophyta</taxon>
        <taxon>Embryophyta</taxon>
        <taxon>Tracheophyta</taxon>
        <taxon>Spermatophyta</taxon>
        <taxon>Magnoliopsida</taxon>
        <taxon>Liliopsida</taxon>
        <taxon>Araceae</taxon>
        <taxon>Aroideae</taxon>
        <taxon>Colocasieae</taxon>
        <taxon>Colocasia</taxon>
    </lineage>
</organism>
<comment type="subcellular location">
    <subcellularLocation>
        <location evidence="1">Secreted</location>
    </subcellularLocation>
</comment>
<reference evidence="5" key="1">
    <citation type="submission" date="2017-07" db="EMBL/GenBank/DDBJ databases">
        <title>Taro Niue Genome Assembly and Annotation.</title>
        <authorList>
            <person name="Atibalentja N."/>
            <person name="Keating K."/>
            <person name="Fields C.J."/>
        </authorList>
    </citation>
    <scope>NUCLEOTIDE SEQUENCE</scope>
    <source>
        <strain evidence="5">Niue_2</strain>
        <tissue evidence="5">Leaf</tissue>
    </source>
</reference>
<feature type="transmembrane region" description="Helical" evidence="3">
    <location>
        <begin position="76"/>
        <end position="94"/>
    </location>
</feature>
<sequence length="96" mass="10739">MGDVVAVSMKGSWMGWQSISRNWGQNWLSNSLLDGQSLSFKLRGCHGHPAGELELQPDLLWRAVVSCPARIHRNNLFIVTCMIAPLVLVLYSPTKF</sequence>
<keyword evidence="3" id="KW-0472">Membrane</keyword>
<comment type="caution">
    <text evidence="5">The sequence shown here is derived from an EMBL/GenBank/DDBJ whole genome shotgun (WGS) entry which is preliminary data.</text>
</comment>
<feature type="domain" description="Expansin-like CBD" evidence="4">
    <location>
        <begin position="1"/>
        <end position="42"/>
    </location>
</feature>
<protein>
    <recommendedName>
        <fullName evidence="4">Expansin-like CBD domain-containing protein</fullName>
    </recommendedName>
</protein>
<dbReference type="EMBL" id="NMUH01000639">
    <property type="protein sequence ID" value="MQL82556.1"/>
    <property type="molecule type" value="Genomic_DNA"/>
</dbReference>
<keyword evidence="3" id="KW-0812">Transmembrane</keyword>
<evidence type="ECO:0000256" key="1">
    <source>
        <dbReference type="ARBA" id="ARBA00004613"/>
    </source>
</evidence>
<accession>A0A843UKC5</accession>
<keyword evidence="6" id="KW-1185">Reference proteome</keyword>
<dbReference type="InterPro" id="IPR007117">
    <property type="entry name" value="Expansin_CBD"/>
</dbReference>
<dbReference type="SUPFAM" id="SSF49590">
    <property type="entry name" value="PHL pollen allergen"/>
    <property type="match status" value="1"/>
</dbReference>
<dbReference type="Proteomes" id="UP000652761">
    <property type="component" value="Unassembled WGS sequence"/>
</dbReference>